<dbReference type="Gene3D" id="1.25.40.390">
    <property type="match status" value="1"/>
</dbReference>
<dbReference type="InterPro" id="IPR012944">
    <property type="entry name" value="SusD_RagB_dom"/>
</dbReference>
<evidence type="ECO:0000259" key="7">
    <source>
        <dbReference type="Pfam" id="PF14322"/>
    </source>
</evidence>
<keyword evidence="9" id="KW-1185">Reference proteome</keyword>
<evidence type="ECO:0000313" key="9">
    <source>
        <dbReference type="Proteomes" id="UP000488936"/>
    </source>
</evidence>
<dbReference type="EMBL" id="WMJY01000001">
    <property type="protein sequence ID" value="MTH28484.1"/>
    <property type="molecule type" value="Genomic_DNA"/>
</dbReference>
<organism evidence="8 9">
    <name type="scientific">Myroides pelagicus</name>
    <dbReference type="NCBI Taxonomy" id="270914"/>
    <lineage>
        <taxon>Bacteria</taxon>
        <taxon>Pseudomonadati</taxon>
        <taxon>Bacteroidota</taxon>
        <taxon>Flavobacteriia</taxon>
        <taxon>Flavobacteriales</taxon>
        <taxon>Flavobacteriaceae</taxon>
        <taxon>Myroides</taxon>
    </lineage>
</organism>
<feature type="domain" description="SusD-like N-terminal" evidence="7">
    <location>
        <begin position="95"/>
        <end position="205"/>
    </location>
</feature>
<proteinExistence type="inferred from homology"/>
<comment type="similarity">
    <text evidence="2">Belongs to the SusD family.</text>
</comment>
<keyword evidence="3" id="KW-0732">Signal</keyword>
<dbReference type="OrthoDB" id="5694214at2"/>
<reference evidence="8 9" key="1">
    <citation type="journal article" date="2006" name="Int. J. Syst. Evol. Microbiol.">
        <title>Myroides pelagicus sp. nov., isolated from seawater in Thailand.</title>
        <authorList>
            <person name="Yoon J."/>
            <person name="Maneerat S."/>
            <person name="Kawai F."/>
            <person name="Yokota A."/>
        </authorList>
    </citation>
    <scope>NUCLEOTIDE SEQUENCE [LARGE SCALE GENOMIC DNA]</scope>
    <source>
        <strain evidence="8 9">SM1T</strain>
    </source>
</reference>
<dbReference type="Proteomes" id="UP000488936">
    <property type="component" value="Unassembled WGS sequence"/>
</dbReference>
<evidence type="ECO:0000256" key="1">
    <source>
        <dbReference type="ARBA" id="ARBA00004442"/>
    </source>
</evidence>
<evidence type="ECO:0000313" key="8">
    <source>
        <dbReference type="EMBL" id="MTH28484.1"/>
    </source>
</evidence>
<dbReference type="PROSITE" id="PS51257">
    <property type="entry name" value="PROKAR_LIPOPROTEIN"/>
    <property type="match status" value="1"/>
</dbReference>
<dbReference type="AlphaFoldDB" id="A0A7K1GJT3"/>
<comment type="subcellular location">
    <subcellularLocation>
        <location evidence="1">Cell outer membrane</location>
    </subcellularLocation>
</comment>
<evidence type="ECO:0000256" key="2">
    <source>
        <dbReference type="ARBA" id="ARBA00006275"/>
    </source>
</evidence>
<feature type="domain" description="RagB/SusD" evidence="6">
    <location>
        <begin position="293"/>
        <end position="578"/>
    </location>
</feature>
<evidence type="ECO:0000256" key="4">
    <source>
        <dbReference type="ARBA" id="ARBA00023136"/>
    </source>
</evidence>
<gene>
    <name evidence="8" type="ORF">GJV77_00890</name>
</gene>
<dbReference type="SUPFAM" id="SSF48452">
    <property type="entry name" value="TPR-like"/>
    <property type="match status" value="1"/>
</dbReference>
<dbReference type="Pfam" id="PF07980">
    <property type="entry name" value="SusD_RagB"/>
    <property type="match status" value="1"/>
</dbReference>
<evidence type="ECO:0000256" key="3">
    <source>
        <dbReference type="ARBA" id="ARBA00022729"/>
    </source>
</evidence>
<sequence length="578" mass="66345">MKKNILLTALVGILVLSSCSNDLDQLPFDKLSPEVAFSSEKDLELYSNSFYKILPSGKDIVRSDNMTDYVIGRTINNYLTGTYTAYDSGGWSWSDLRNINYFLEHYQNAAISQERKDHYQGLARFFRAWFYFEKVKRFGDVPWYEKTLAVDAPELYKPRDPRQEVMDKVLQDLDYAIANIQGNKDNSSSRITKQVALAFKSRVCLFEGTFRKYHTDLGLSDTADKWLEQAVISSDELIKANLYRLNTSGGDQSYRNLFNKEQPESSEVILAANASAAYRLFHDANWYYTSATYGNRSNLTKSFVNTYLNIDGSRFTDQNNYGLIAFSEEVANRDQRLEQTIRMGDYKRDGQFAAPDFTYTYTGYQPKKLTLDSSATDGVAENNNSLPIIRYAEVLLNYAEAKAELGDFTTSDWDKTIKLLRQRAGIKNTGMPTVADPYLIQNFYPKLTDANLLEIRRERAIELVLEGFRYDDLRRWKSAELLTKTYDGMYVPGLNILMDINNDGQADVCFVSKVPSDAQKGVYYYIIDNNQYKLSNGDSGTLILMDNLTRVFQEHQYLYPIPYKSIVLNSQLTQNKGW</sequence>
<dbReference type="Pfam" id="PF14322">
    <property type="entry name" value="SusD-like_3"/>
    <property type="match status" value="1"/>
</dbReference>
<dbReference type="InterPro" id="IPR011990">
    <property type="entry name" value="TPR-like_helical_dom_sf"/>
</dbReference>
<dbReference type="InterPro" id="IPR033985">
    <property type="entry name" value="SusD-like_N"/>
</dbReference>
<evidence type="ECO:0000256" key="5">
    <source>
        <dbReference type="ARBA" id="ARBA00023237"/>
    </source>
</evidence>
<name>A0A7K1GJT3_9FLAO</name>
<accession>A0A7K1GJT3</accession>
<keyword evidence="4" id="KW-0472">Membrane</keyword>
<comment type="caution">
    <text evidence="8">The sequence shown here is derived from an EMBL/GenBank/DDBJ whole genome shotgun (WGS) entry which is preliminary data.</text>
</comment>
<protein>
    <submittedName>
        <fullName evidence="8">RagB/SusD family nutrient uptake outer membrane protein</fullName>
    </submittedName>
</protein>
<dbReference type="RefSeq" id="WP_155034473.1">
    <property type="nucleotide sequence ID" value="NZ_JAYMMG010000015.1"/>
</dbReference>
<dbReference type="GO" id="GO:0009279">
    <property type="term" value="C:cell outer membrane"/>
    <property type="evidence" value="ECO:0007669"/>
    <property type="project" value="UniProtKB-SubCell"/>
</dbReference>
<evidence type="ECO:0000259" key="6">
    <source>
        <dbReference type="Pfam" id="PF07980"/>
    </source>
</evidence>
<keyword evidence="5" id="KW-0998">Cell outer membrane</keyword>